<evidence type="ECO:0000259" key="2">
    <source>
        <dbReference type="Pfam" id="PF00248"/>
    </source>
</evidence>
<dbReference type="GO" id="GO:0005829">
    <property type="term" value="C:cytosol"/>
    <property type="evidence" value="ECO:0007669"/>
    <property type="project" value="TreeGrafter"/>
</dbReference>
<dbReference type="EMBL" id="FNIE01000002">
    <property type="protein sequence ID" value="SDM93477.1"/>
    <property type="molecule type" value="Genomic_DNA"/>
</dbReference>
<dbReference type="Proteomes" id="UP000199341">
    <property type="component" value="Unassembled WGS sequence"/>
</dbReference>
<dbReference type="GO" id="GO:0016491">
    <property type="term" value="F:oxidoreductase activity"/>
    <property type="evidence" value="ECO:0007669"/>
    <property type="project" value="UniProtKB-KW"/>
</dbReference>
<dbReference type="Pfam" id="PF00248">
    <property type="entry name" value="Aldo_ket_red"/>
    <property type="match status" value="1"/>
</dbReference>
<dbReference type="SUPFAM" id="SSF51430">
    <property type="entry name" value="NAD(P)-linked oxidoreductase"/>
    <property type="match status" value="1"/>
</dbReference>
<accession>A0A1G9X9Z1</accession>
<reference evidence="3 4" key="1">
    <citation type="submission" date="2016-10" db="EMBL/GenBank/DDBJ databases">
        <authorList>
            <person name="de Groot N.N."/>
        </authorList>
    </citation>
    <scope>NUCLEOTIDE SEQUENCE [LARGE SCALE GENOMIC DNA]</scope>
    <source>
        <strain evidence="3 4">CGMCC 4.2022</strain>
    </source>
</reference>
<dbReference type="OrthoDB" id="9768793at2"/>
<evidence type="ECO:0000256" key="1">
    <source>
        <dbReference type="ARBA" id="ARBA00023002"/>
    </source>
</evidence>
<keyword evidence="1" id="KW-0560">Oxidoreductase</keyword>
<dbReference type="InterPro" id="IPR050523">
    <property type="entry name" value="AKR_Detox_Biosynth"/>
</dbReference>
<feature type="domain" description="NADP-dependent oxidoreductase" evidence="2">
    <location>
        <begin position="16"/>
        <end position="323"/>
    </location>
</feature>
<dbReference type="RefSeq" id="WP_093782795.1">
    <property type="nucleotide sequence ID" value="NZ_FNIE01000002.1"/>
</dbReference>
<name>A0A1G9X9Z1_9ACTN</name>
<dbReference type="AlphaFoldDB" id="A0A1G9X9Z1"/>
<dbReference type="InterPro" id="IPR036812">
    <property type="entry name" value="NAD(P)_OxRdtase_dom_sf"/>
</dbReference>
<gene>
    <name evidence="3" type="ORF">SAMN05216259_10253</name>
</gene>
<evidence type="ECO:0000313" key="4">
    <source>
        <dbReference type="Proteomes" id="UP000199341"/>
    </source>
</evidence>
<organism evidence="3 4">
    <name type="scientific">Actinacidiphila guanduensis</name>
    <dbReference type="NCBI Taxonomy" id="310781"/>
    <lineage>
        <taxon>Bacteria</taxon>
        <taxon>Bacillati</taxon>
        <taxon>Actinomycetota</taxon>
        <taxon>Actinomycetes</taxon>
        <taxon>Kitasatosporales</taxon>
        <taxon>Streptomycetaceae</taxon>
        <taxon>Actinacidiphila</taxon>
    </lineage>
</organism>
<dbReference type="FunFam" id="3.20.20.100:FF:000004">
    <property type="entry name" value="Oxidoreductase, aldo/keto reductase"/>
    <property type="match status" value="1"/>
</dbReference>
<evidence type="ECO:0000313" key="3">
    <source>
        <dbReference type="EMBL" id="SDM93477.1"/>
    </source>
</evidence>
<dbReference type="InterPro" id="IPR023210">
    <property type="entry name" value="NADP_OxRdtase_dom"/>
</dbReference>
<dbReference type="PANTHER" id="PTHR43364">
    <property type="entry name" value="NADH-SPECIFIC METHYLGLYOXAL REDUCTASE-RELATED"/>
    <property type="match status" value="1"/>
</dbReference>
<keyword evidence="4" id="KW-1185">Reference proteome</keyword>
<sequence length="336" mass="36771">MKYTELGRTGVRIARVVLGTMNFGSYVPAEESHALMDTALEAGVNFFDTANIYGRDTHKGLTEEIVGEWFAKGGGRRDKVVLATKLYGNMTNDGTPWQEQSWPNHDHLSALNIRREVEASLRRLRTDHIDVYQFHHVDRATPWEEIWQAIDVLVAQGKILYAASSNFAGWHLVQANEAAARRGSLGLVSEQCLYNLFERRAELDVLPAAQAYGLGVIPWSPLHQGLLGGALRKEREGGGARTSAGRSQRGLADPAVRTRVQAYEELCAEHGFEPGEVALAWLLTRPGVTAPIVGPRTPAHLTSALRATSLELSAEFLAALDAIFPGPGPAPEAFAW</sequence>
<dbReference type="PANTHER" id="PTHR43364:SF5">
    <property type="entry name" value="REDUCTASE"/>
    <property type="match status" value="1"/>
</dbReference>
<protein>
    <submittedName>
        <fullName evidence="3">Predicted oxidoreductase</fullName>
    </submittedName>
</protein>
<proteinExistence type="predicted"/>
<dbReference type="CDD" id="cd19087">
    <property type="entry name" value="AKR_AKR12A1_B1_C1"/>
    <property type="match status" value="1"/>
</dbReference>
<dbReference type="Gene3D" id="3.20.20.100">
    <property type="entry name" value="NADP-dependent oxidoreductase domain"/>
    <property type="match status" value="1"/>
</dbReference>
<dbReference type="STRING" id="310781.SAMN05216259_10253"/>